<feature type="compositionally biased region" description="Basic and acidic residues" evidence="1">
    <location>
        <begin position="27"/>
        <end position="36"/>
    </location>
</feature>
<feature type="compositionally biased region" description="Basic and acidic residues" evidence="1">
    <location>
        <begin position="339"/>
        <end position="352"/>
    </location>
</feature>
<dbReference type="Proteomes" id="UP000199135">
    <property type="component" value="Unassembled WGS sequence"/>
</dbReference>
<gene>
    <name evidence="3" type="ORF">SAMN05216447_1171</name>
</gene>
<evidence type="ECO:0000313" key="4">
    <source>
        <dbReference type="Proteomes" id="UP000199135"/>
    </source>
</evidence>
<reference evidence="3 4" key="1">
    <citation type="submission" date="2016-10" db="EMBL/GenBank/DDBJ databases">
        <authorList>
            <person name="Varghese N."/>
            <person name="Submissions S."/>
        </authorList>
    </citation>
    <scope>NUCLEOTIDE SEQUENCE [LARGE SCALE GENOMIC DNA]</scope>
    <source>
        <strain evidence="3 4">WCP15</strain>
    </source>
</reference>
<feature type="region of interest" description="Disordered" evidence="1">
    <location>
        <begin position="339"/>
        <end position="360"/>
    </location>
</feature>
<evidence type="ECO:0000259" key="2">
    <source>
        <dbReference type="Pfam" id="PF13566"/>
    </source>
</evidence>
<dbReference type="NCBIfam" id="TIGR03915">
    <property type="entry name" value="SAM_7_link_chp"/>
    <property type="match status" value="1"/>
</dbReference>
<protein>
    <submittedName>
        <fullName evidence="3">Probable DNA metabolism protein</fullName>
    </submittedName>
</protein>
<dbReference type="InterPro" id="IPR023875">
    <property type="entry name" value="DNA_repair_put"/>
</dbReference>
<dbReference type="EMBL" id="FNWT01000017">
    <property type="protein sequence ID" value="SEH71140.1"/>
    <property type="molecule type" value="Genomic_DNA"/>
</dbReference>
<dbReference type="Pfam" id="PF13566">
    <property type="entry name" value="DUF4130"/>
    <property type="match status" value="1"/>
</dbReference>
<evidence type="ECO:0000313" key="3">
    <source>
        <dbReference type="EMBL" id="SEH71140.1"/>
    </source>
</evidence>
<dbReference type="InterPro" id="IPR025404">
    <property type="entry name" value="DUF4130"/>
</dbReference>
<name>A0A1H6KH16_9ACTN</name>
<feature type="domain" description="DUF4130" evidence="2">
    <location>
        <begin position="166"/>
        <end position="335"/>
    </location>
</feature>
<comment type="caution">
    <text evidence="3">The sequence shown here is derived from an EMBL/GenBank/DDBJ whole genome shotgun (WGS) entry which is preliminary data.</text>
</comment>
<proteinExistence type="predicted"/>
<keyword evidence="4" id="KW-1185">Reference proteome</keyword>
<accession>A0A1H6KH16</accession>
<organism evidence="3 4">
    <name type="scientific">Parafannyhessea umbonata</name>
    <dbReference type="NCBI Taxonomy" id="604330"/>
    <lineage>
        <taxon>Bacteria</taxon>
        <taxon>Bacillati</taxon>
        <taxon>Actinomycetota</taxon>
        <taxon>Coriobacteriia</taxon>
        <taxon>Coriobacteriales</taxon>
        <taxon>Atopobiaceae</taxon>
        <taxon>Parafannyhessea</taxon>
    </lineage>
</organism>
<evidence type="ECO:0000256" key="1">
    <source>
        <dbReference type="SAM" id="MobiDB-lite"/>
    </source>
</evidence>
<feature type="region of interest" description="Disordered" evidence="1">
    <location>
        <begin position="1"/>
        <end position="39"/>
    </location>
</feature>
<sequence>MRQATTGVGGRPRGNSRSSSTLSQREALAHRSEHADGVAPEVQEIVERVRNAISCCDGLLVSTPATLEGVLAAVGVGYLAHVPHERMRLCVTSSAQPMLGEAFETIPEVLPEGLAALARRVYAGLQTRLAATCPRAQEGRCPARCSGECALKLAWACASDSKGMPESVHRYVVRCFAEGAGAAQDATDPVTAEVDALARQVMGECEHARQFVRFSHMADDTLGASFSPNADVLPFVSRHFARRMREERFYVVDPVHATAIFHDRGWKACEVARLDAQTVSGLAGRGDLAPDERYVRALWKRFYDGLELKGRDASQRGYDLRKGWMPVRFWRGLFELDPRSDDPGPHVPERYRGGHRNRPA</sequence>